<keyword evidence="1" id="KW-1133">Transmembrane helix</keyword>
<dbReference type="SUPFAM" id="SSF50952">
    <property type="entry name" value="Soluble quinoprotein glucose dehydrogenase"/>
    <property type="match status" value="1"/>
</dbReference>
<dbReference type="InterPro" id="IPR011041">
    <property type="entry name" value="Quinoprot_gluc/sorb_DH_b-prop"/>
</dbReference>
<keyword evidence="1" id="KW-0472">Membrane</keyword>
<keyword evidence="1" id="KW-0812">Transmembrane</keyword>
<dbReference type="Pfam" id="PF07995">
    <property type="entry name" value="GSDH"/>
    <property type="match status" value="1"/>
</dbReference>
<dbReference type="InterPro" id="IPR011042">
    <property type="entry name" value="6-blade_b-propeller_TolB-like"/>
</dbReference>
<sequence length="483" mass="52166" precursor="true">MRIVNESLIIGFIVWLAFSTGAGAADNPTDISTVPDSIGLELKAEGFTAPLALVSPGDGTGRLFIVDQTGVIMILMADGEVLGEPFLDIRDKIVALNTIFDERGLLGLAFHPDFKNNGRFFVYYSAPLREDAPDGWDHTSHISEFKVAQDNPDKADRNSEWILLQVDQPQSTHNAGQITFGPDGYLYIPLGDGGGAHDVGTGHPPLGNGQDTSTLLGSILRIDVDSDDLYSIPQDNPFVGEEGLDEIFAYGFRNPFNIAFDAGGDRSLFASDAGQYLWEEVNIVTKGSNYGWNIKEGTHCFDPNNPTEPPAECPDTGARGEPLIDPIIEFANLVQPGGLSQVVIGGFVYRGSALPEFNGSYIFGGFTSSPGRPDGSVFVATPPPHGEKMWPMKELRIATRENGRIGTFVRSFGQDADNELYILTSETLGPEGNTGRVFKIVPAQADTSNLMVTPTPTPTLDFPTIVLPIAVVIGLLLYRSRDK</sequence>
<evidence type="ECO:0000313" key="3">
    <source>
        <dbReference type="EMBL" id="KCZ72657.1"/>
    </source>
</evidence>
<evidence type="ECO:0000259" key="2">
    <source>
        <dbReference type="Pfam" id="PF07995"/>
    </source>
</evidence>
<protein>
    <submittedName>
        <fullName evidence="3">Glucose/sorbosone dehydrogenase</fullName>
    </submittedName>
</protein>
<keyword evidence="4" id="KW-1185">Reference proteome</keyword>
<reference evidence="3 4" key="1">
    <citation type="journal article" date="2013" name="Nature">
        <title>Anaerobic oxidation of methane coupled to nitrate reduction in a novel archaeal lineage.</title>
        <authorList>
            <person name="Haroon M.F."/>
            <person name="Hu S."/>
            <person name="Shi Y."/>
            <person name="Imelfort M."/>
            <person name="Keller J."/>
            <person name="Hugenholtz P."/>
            <person name="Yuan Z."/>
            <person name="Tyson G.W."/>
        </authorList>
    </citation>
    <scope>NUCLEOTIDE SEQUENCE [LARGE SCALE GENOMIC DNA]</scope>
    <source>
        <strain evidence="3 4">ANME-2d</strain>
    </source>
</reference>
<gene>
    <name evidence="3" type="ORF">ANME2D_01088</name>
</gene>
<dbReference type="PANTHER" id="PTHR19328">
    <property type="entry name" value="HEDGEHOG-INTERACTING PROTEIN"/>
    <property type="match status" value="1"/>
</dbReference>
<dbReference type="PANTHER" id="PTHR19328:SF75">
    <property type="entry name" value="ALDOSE SUGAR DEHYDROGENASE YLII"/>
    <property type="match status" value="1"/>
</dbReference>
<feature type="domain" description="Glucose/Sorbosone dehydrogenase" evidence="2">
    <location>
        <begin position="50"/>
        <end position="427"/>
    </location>
</feature>
<dbReference type="AlphaFoldDB" id="A0A062V5P7"/>
<name>A0A062V5P7_9EURY</name>
<dbReference type="PATRIC" id="fig|1392998.3.peg.1254"/>
<dbReference type="OrthoDB" id="6744at2157"/>
<organism evidence="3 4">
    <name type="scientific">Candidatus Methanoperedens nitratireducens</name>
    <dbReference type="NCBI Taxonomy" id="1392998"/>
    <lineage>
        <taxon>Archaea</taxon>
        <taxon>Methanobacteriati</taxon>
        <taxon>Methanobacteriota</taxon>
        <taxon>Stenosarchaea group</taxon>
        <taxon>Methanomicrobia</taxon>
        <taxon>Methanosarcinales</taxon>
        <taxon>ANME-2 cluster</taxon>
        <taxon>Candidatus Methanoperedentaceae</taxon>
        <taxon>Candidatus Methanoperedens</taxon>
    </lineage>
</organism>
<evidence type="ECO:0000256" key="1">
    <source>
        <dbReference type="SAM" id="Phobius"/>
    </source>
</evidence>
<dbReference type="EMBL" id="JMIY01000002">
    <property type="protein sequence ID" value="KCZ72657.1"/>
    <property type="molecule type" value="Genomic_DNA"/>
</dbReference>
<dbReference type="Gene3D" id="2.120.10.30">
    <property type="entry name" value="TolB, C-terminal domain"/>
    <property type="match status" value="1"/>
</dbReference>
<feature type="transmembrane region" description="Helical" evidence="1">
    <location>
        <begin position="460"/>
        <end position="478"/>
    </location>
</feature>
<evidence type="ECO:0000313" key="4">
    <source>
        <dbReference type="Proteomes" id="UP000027153"/>
    </source>
</evidence>
<accession>A0A062V5P7</accession>
<comment type="caution">
    <text evidence="3">The sequence shown here is derived from an EMBL/GenBank/DDBJ whole genome shotgun (WGS) entry which is preliminary data.</text>
</comment>
<proteinExistence type="predicted"/>
<dbReference type="RefSeq" id="WP_081810146.1">
    <property type="nucleotide sequence ID" value="NZ_JMIY01000002.1"/>
</dbReference>
<dbReference type="Proteomes" id="UP000027153">
    <property type="component" value="Unassembled WGS sequence"/>
</dbReference>
<dbReference type="InterPro" id="IPR012938">
    <property type="entry name" value="Glc/Sorbosone_DH"/>
</dbReference>